<dbReference type="PANTHER" id="PTHR22829">
    <property type="entry name" value="DEP DOMAIN PROTEIN"/>
    <property type="match status" value="1"/>
</dbReference>
<dbReference type="GO" id="GO:0023051">
    <property type="term" value="P:regulation of signaling"/>
    <property type="evidence" value="ECO:0007669"/>
    <property type="project" value="TreeGrafter"/>
</dbReference>
<evidence type="ECO:0000313" key="2">
    <source>
        <dbReference type="Proteomes" id="UP000288216"/>
    </source>
</evidence>
<evidence type="ECO:0000313" key="1">
    <source>
        <dbReference type="EMBL" id="GCB75512.1"/>
    </source>
</evidence>
<dbReference type="STRING" id="75743.A0A401PQW7"/>
<dbReference type="PANTHER" id="PTHR22829:SF1">
    <property type="entry name" value="PHOSPHATIDYLINOSITOL 3,4,5-TRISPHOSPHATE-DEPENDENT RAC EXCHANGER 2 PROTEIN"/>
    <property type="match status" value="1"/>
</dbReference>
<dbReference type="AlphaFoldDB" id="A0A401PQW7"/>
<dbReference type="GO" id="GO:0005085">
    <property type="term" value="F:guanyl-nucleotide exchange factor activity"/>
    <property type="evidence" value="ECO:0007669"/>
    <property type="project" value="TreeGrafter"/>
</dbReference>
<keyword evidence="2" id="KW-1185">Reference proteome</keyword>
<name>A0A401PQW7_SCYTO</name>
<proteinExistence type="predicted"/>
<accession>A0A401PQW7</accession>
<reference evidence="1 2" key="1">
    <citation type="journal article" date="2018" name="Nat. Ecol. Evol.">
        <title>Shark genomes provide insights into elasmobranch evolution and the origin of vertebrates.</title>
        <authorList>
            <person name="Hara Y"/>
            <person name="Yamaguchi K"/>
            <person name="Onimaru K"/>
            <person name="Kadota M"/>
            <person name="Koyanagi M"/>
            <person name="Keeley SD"/>
            <person name="Tatsumi K"/>
            <person name="Tanaka K"/>
            <person name="Motone F"/>
            <person name="Kageyama Y"/>
            <person name="Nozu R"/>
            <person name="Adachi N"/>
            <person name="Nishimura O"/>
            <person name="Nakagawa R"/>
            <person name="Tanegashima C"/>
            <person name="Kiyatake I"/>
            <person name="Matsumoto R"/>
            <person name="Murakumo K"/>
            <person name="Nishida K"/>
            <person name="Terakita A"/>
            <person name="Kuratani S"/>
            <person name="Sato K"/>
            <person name="Hyodo S Kuraku.S."/>
        </authorList>
    </citation>
    <scope>NUCLEOTIDE SEQUENCE [LARGE SCALE GENOMIC DNA]</scope>
</reference>
<dbReference type="InterPro" id="IPR051832">
    <property type="entry name" value="mTOR-Rac_regulators"/>
</dbReference>
<dbReference type="GO" id="GO:0005096">
    <property type="term" value="F:GTPase activator activity"/>
    <property type="evidence" value="ECO:0007669"/>
    <property type="project" value="TreeGrafter"/>
</dbReference>
<sequence>MFLSPEVFDKFNTMALIDGKKDNVSLTVDNVHLEYGVVYEYDSTAGTKCHVLEKMSEPKGFFNLTAKILECLAKNDEQFVEHCSRLSCLGEGMPTELYSKFSIMLHEKLEHINRRITNYKKFSRVLKNRAWPTFKQAKSKISPLHSSDFCPTNCHINVMEVSYPKNVASLGSAFGVQLDSRKQSSNDMDQKSLDQDKLDTVEYVHHCITTMAAPSGHSLGQQNGPGLHFLLRGKDVETQDAYQKLLNKLQTVVKELEIYISQIDE</sequence>
<dbReference type="OrthoDB" id="660555at2759"/>
<dbReference type="GO" id="GO:0007186">
    <property type="term" value="P:G protein-coupled receptor signaling pathway"/>
    <property type="evidence" value="ECO:0007669"/>
    <property type="project" value="TreeGrafter"/>
</dbReference>
<dbReference type="GO" id="GO:0005886">
    <property type="term" value="C:plasma membrane"/>
    <property type="evidence" value="ECO:0007669"/>
    <property type="project" value="TreeGrafter"/>
</dbReference>
<gene>
    <name evidence="1" type="ORF">scyTo_0020368</name>
</gene>
<organism evidence="1 2">
    <name type="scientific">Scyliorhinus torazame</name>
    <name type="common">Cloudy catshark</name>
    <name type="synonym">Catulus torazame</name>
    <dbReference type="NCBI Taxonomy" id="75743"/>
    <lineage>
        <taxon>Eukaryota</taxon>
        <taxon>Metazoa</taxon>
        <taxon>Chordata</taxon>
        <taxon>Craniata</taxon>
        <taxon>Vertebrata</taxon>
        <taxon>Chondrichthyes</taxon>
        <taxon>Elasmobranchii</taxon>
        <taxon>Galeomorphii</taxon>
        <taxon>Galeoidea</taxon>
        <taxon>Carcharhiniformes</taxon>
        <taxon>Scyliorhinidae</taxon>
        <taxon>Scyliorhinus</taxon>
    </lineage>
</organism>
<dbReference type="EMBL" id="BFAA01016369">
    <property type="protein sequence ID" value="GCB75512.1"/>
    <property type="molecule type" value="Genomic_DNA"/>
</dbReference>
<dbReference type="Proteomes" id="UP000288216">
    <property type="component" value="Unassembled WGS sequence"/>
</dbReference>
<protein>
    <submittedName>
        <fullName evidence="1">Uncharacterized protein</fullName>
    </submittedName>
</protein>
<comment type="caution">
    <text evidence="1">The sequence shown here is derived from an EMBL/GenBank/DDBJ whole genome shotgun (WGS) entry which is preliminary data.</text>
</comment>